<evidence type="ECO:0000256" key="7">
    <source>
        <dbReference type="ARBA" id="ARBA00023136"/>
    </source>
</evidence>
<feature type="transmembrane region" description="Helical" evidence="8">
    <location>
        <begin position="30"/>
        <end position="59"/>
    </location>
</feature>
<sequence>MTTSNPAAVAAAVPSAQTPRARGRRKALDVSTVVVVAVVVVLLAILILYPLAAIFGQAFSPEGTSVIATVLTSAVNRQIVMNTFILGVLVGVLGTVLGFLLAYVQVKVAFKNKRLFHILCLLPVVSPPFAVATAIITLLGRRGIITHGLLGLETSIYGLPGLTLVLVLSFFPVAYMNFKGMLENLDPALDDASANLGASGWQTFWKVTLPMLVPGFAASFLLLFVEAIADLANPLVIGGDFTVLASRAYIAITGEYDVAAGAAYSLVLLMPAVLVFVVQQYWVSRTSTVTVTGKPAGKPRLIHDPRGRIPLLVVGVTILAVVVGIYLTVIIGAFTKILGVNNEFTLDNFRYVLSGIGNESILDTTLLAIIATPIAGVLGMVMAWLIVRKVKRGSGLLDFLGMLGLAVPGTVVGIGYAIAFNTPLRFTIGGTTIQLLPALGGGAAIFGGAMAIVMVYIIRSLPSGQRSGIAALQQIDPSIDEAAASLGAESFTTFRTITLPLIRPAFLAGLIYAFARSMTTLSPIIFITTPSTKIMTKQILAEVDAGRFGNAFAFCVLLLLIVVTVMGAMSLLLRGRNDVRTQNGAGA</sequence>
<dbReference type="Pfam" id="PF00528">
    <property type="entry name" value="BPD_transp_1"/>
    <property type="match status" value="2"/>
</dbReference>
<evidence type="ECO:0000256" key="4">
    <source>
        <dbReference type="ARBA" id="ARBA00022519"/>
    </source>
</evidence>
<gene>
    <name evidence="10" type="ORF">C1706_04935</name>
</gene>
<evidence type="ECO:0000256" key="8">
    <source>
        <dbReference type="RuleBase" id="RU363032"/>
    </source>
</evidence>
<comment type="caution">
    <text evidence="10">The sequence shown here is derived from an EMBL/GenBank/DDBJ whole genome shotgun (WGS) entry which is preliminary data.</text>
</comment>
<name>A0A4V1Q7G6_9ACTN</name>
<dbReference type="AlphaFoldDB" id="A0A4V1Q7G6"/>
<dbReference type="EMBL" id="PPCV01000003">
    <property type="protein sequence ID" value="RXW32518.1"/>
    <property type="molecule type" value="Genomic_DNA"/>
</dbReference>
<dbReference type="RefSeq" id="WP_129458129.1">
    <property type="nucleotide sequence ID" value="NZ_PPCV01000003.1"/>
</dbReference>
<evidence type="ECO:0000313" key="10">
    <source>
        <dbReference type="EMBL" id="RXW32518.1"/>
    </source>
</evidence>
<dbReference type="Gene3D" id="1.10.3720.10">
    <property type="entry name" value="MetI-like"/>
    <property type="match status" value="2"/>
</dbReference>
<feature type="transmembrane region" description="Helical" evidence="8">
    <location>
        <begin position="209"/>
        <end position="229"/>
    </location>
</feature>
<keyword evidence="6 8" id="KW-1133">Transmembrane helix</keyword>
<feature type="transmembrane region" description="Helical" evidence="8">
    <location>
        <begin position="439"/>
        <end position="458"/>
    </location>
</feature>
<feature type="transmembrane region" description="Helical" evidence="8">
    <location>
        <begin position="115"/>
        <end position="136"/>
    </location>
</feature>
<feature type="transmembrane region" description="Helical" evidence="8">
    <location>
        <begin position="366"/>
        <end position="387"/>
    </location>
</feature>
<dbReference type="InterPro" id="IPR035906">
    <property type="entry name" value="MetI-like_sf"/>
</dbReference>
<dbReference type="GO" id="GO:0055085">
    <property type="term" value="P:transmembrane transport"/>
    <property type="evidence" value="ECO:0007669"/>
    <property type="project" value="InterPro"/>
</dbReference>
<feature type="transmembrane region" description="Helical" evidence="8">
    <location>
        <begin position="548"/>
        <end position="573"/>
    </location>
</feature>
<dbReference type="OrthoDB" id="9808619at2"/>
<evidence type="ECO:0000256" key="6">
    <source>
        <dbReference type="ARBA" id="ARBA00022989"/>
    </source>
</evidence>
<evidence type="ECO:0000313" key="11">
    <source>
        <dbReference type="Proteomes" id="UP000290624"/>
    </source>
</evidence>
<dbReference type="Proteomes" id="UP000290624">
    <property type="component" value="Unassembled WGS sequence"/>
</dbReference>
<dbReference type="PROSITE" id="PS50928">
    <property type="entry name" value="ABC_TM1"/>
    <property type="match status" value="2"/>
</dbReference>
<keyword evidence="5 8" id="KW-0812">Transmembrane</keyword>
<feature type="domain" description="ABC transmembrane type-1" evidence="9">
    <location>
        <begin position="80"/>
        <end position="279"/>
    </location>
</feature>
<proteinExistence type="inferred from homology"/>
<keyword evidence="2 8" id="KW-0813">Transport</keyword>
<feature type="transmembrane region" description="Helical" evidence="8">
    <location>
        <begin position="258"/>
        <end position="278"/>
    </location>
</feature>
<organism evidence="10 11">
    <name type="scientific">Propioniciclava flava</name>
    <dbReference type="NCBI Taxonomy" id="2072026"/>
    <lineage>
        <taxon>Bacteria</taxon>
        <taxon>Bacillati</taxon>
        <taxon>Actinomycetota</taxon>
        <taxon>Actinomycetes</taxon>
        <taxon>Propionibacteriales</taxon>
        <taxon>Propionibacteriaceae</taxon>
        <taxon>Propioniciclava</taxon>
    </lineage>
</organism>
<evidence type="ECO:0000256" key="3">
    <source>
        <dbReference type="ARBA" id="ARBA00022475"/>
    </source>
</evidence>
<feature type="transmembrane region" description="Helical" evidence="8">
    <location>
        <begin position="505"/>
        <end position="528"/>
    </location>
</feature>
<keyword evidence="3" id="KW-1003">Cell membrane</keyword>
<keyword evidence="11" id="KW-1185">Reference proteome</keyword>
<evidence type="ECO:0000256" key="1">
    <source>
        <dbReference type="ARBA" id="ARBA00004429"/>
    </source>
</evidence>
<accession>A0A4V1Q7G6</accession>
<comment type="subcellular location">
    <subcellularLocation>
        <location evidence="1">Cell inner membrane</location>
        <topology evidence="1">Multi-pass membrane protein</topology>
    </subcellularLocation>
    <subcellularLocation>
        <location evidence="8">Cell membrane</location>
        <topology evidence="8">Multi-pass membrane protein</topology>
    </subcellularLocation>
</comment>
<feature type="transmembrane region" description="Helical" evidence="8">
    <location>
        <begin position="79"/>
        <end position="103"/>
    </location>
</feature>
<dbReference type="PANTHER" id="PTHR43357">
    <property type="entry name" value="INNER MEMBRANE ABC TRANSPORTER PERMEASE PROTEIN YDCV"/>
    <property type="match status" value="1"/>
</dbReference>
<evidence type="ECO:0000259" key="9">
    <source>
        <dbReference type="PROSITE" id="PS50928"/>
    </source>
</evidence>
<dbReference type="GO" id="GO:0005886">
    <property type="term" value="C:plasma membrane"/>
    <property type="evidence" value="ECO:0007669"/>
    <property type="project" value="UniProtKB-SubCell"/>
</dbReference>
<comment type="similarity">
    <text evidence="8">Belongs to the binding-protein-dependent transport system permease family.</text>
</comment>
<evidence type="ECO:0000256" key="2">
    <source>
        <dbReference type="ARBA" id="ARBA00022448"/>
    </source>
</evidence>
<dbReference type="InterPro" id="IPR000515">
    <property type="entry name" value="MetI-like"/>
</dbReference>
<evidence type="ECO:0000256" key="5">
    <source>
        <dbReference type="ARBA" id="ARBA00022692"/>
    </source>
</evidence>
<keyword evidence="7 8" id="KW-0472">Membrane</keyword>
<keyword evidence="4" id="KW-0997">Cell inner membrane</keyword>
<feature type="transmembrane region" description="Helical" evidence="8">
    <location>
        <begin position="156"/>
        <end position="175"/>
    </location>
</feature>
<dbReference type="SUPFAM" id="SSF161098">
    <property type="entry name" value="MetI-like"/>
    <property type="match status" value="2"/>
</dbReference>
<feature type="domain" description="ABC transmembrane type-1" evidence="9">
    <location>
        <begin position="361"/>
        <end position="569"/>
    </location>
</feature>
<reference evidence="10 11" key="1">
    <citation type="submission" date="2018-01" db="EMBL/GenBank/DDBJ databases">
        <title>Lactibacter flavus gen. nov., sp. nov., a novel bacterium of the family Propionibacteriaceae isolated from raw milk and dairy products.</title>
        <authorList>
            <person name="Wenning M."/>
            <person name="Breitenwieser F."/>
            <person name="Huptas C."/>
            <person name="von Neubeck M."/>
            <person name="Busse H.-J."/>
            <person name="Scherer S."/>
        </authorList>
    </citation>
    <scope>NUCLEOTIDE SEQUENCE [LARGE SCALE GENOMIC DNA]</scope>
    <source>
        <strain evidence="10 11">VG341</strain>
    </source>
</reference>
<feature type="transmembrane region" description="Helical" evidence="8">
    <location>
        <begin position="399"/>
        <end position="419"/>
    </location>
</feature>
<dbReference type="CDD" id="cd06261">
    <property type="entry name" value="TM_PBP2"/>
    <property type="match status" value="2"/>
</dbReference>
<dbReference type="PANTHER" id="PTHR43357:SF4">
    <property type="entry name" value="INNER MEMBRANE ABC TRANSPORTER PERMEASE PROTEIN YDCV"/>
    <property type="match status" value="1"/>
</dbReference>
<protein>
    <submittedName>
        <fullName evidence="10">Iron transporter permease</fullName>
    </submittedName>
</protein>
<feature type="transmembrane region" description="Helical" evidence="8">
    <location>
        <begin position="309"/>
        <end position="334"/>
    </location>
</feature>